<dbReference type="EMBL" id="NIXT01005951">
    <property type="protein sequence ID" value="OXD77634.1"/>
    <property type="molecule type" value="Genomic_DNA"/>
</dbReference>
<dbReference type="AlphaFoldDB" id="A0A227F8B3"/>
<reference evidence="1 2" key="1">
    <citation type="journal article" date="2017" name="Appl. Environ. Microbiol.">
        <title>Parallel evolution of two clades of a major Atlantic endemic Vibrio parahaemolyticus pathogen lineage by independent acquisition of related pathogenicity islands.</title>
        <authorList>
            <person name="Xu F."/>
            <person name="Gonzalez-Escalona N."/>
            <person name="Drees K.P."/>
            <person name="Sebra R.P."/>
            <person name="Cooper V.S."/>
            <person name="Jones S.H."/>
            <person name="Whistler C.A."/>
        </authorList>
    </citation>
    <scope>NUCLEOTIDE SEQUENCE [LARGE SCALE GENOMIC DNA]</scope>
    <source>
        <strain evidence="1 2">MAVP-3</strain>
    </source>
</reference>
<comment type="caution">
    <text evidence="1">The sequence shown here is derived from an EMBL/GenBank/DDBJ whole genome shotgun (WGS) entry which is preliminary data.</text>
</comment>
<accession>A0A227F8B3</accession>
<sequence>LEAQRLCQQVLTAGFFGFWKGYMHLTQLADSKYHPTESLHVSSSKDTNPKKFKKALYLDLT</sequence>
<organism evidence="1 2">
    <name type="scientific">Vibrio parahaemolyticus</name>
    <dbReference type="NCBI Taxonomy" id="670"/>
    <lineage>
        <taxon>Bacteria</taxon>
        <taxon>Pseudomonadati</taxon>
        <taxon>Pseudomonadota</taxon>
        <taxon>Gammaproteobacteria</taxon>
        <taxon>Vibrionales</taxon>
        <taxon>Vibrionaceae</taxon>
        <taxon>Vibrio</taxon>
    </lineage>
</organism>
<protein>
    <submittedName>
        <fullName evidence="1">Uncharacterized protein</fullName>
    </submittedName>
</protein>
<dbReference type="Proteomes" id="UP000214596">
    <property type="component" value="Unassembled WGS sequence"/>
</dbReference>
<name>A0A227F8B3_VIBPH</name>
<feature type="non-terminal residue" evidence="1">
    <location>
        <position position="1"/>
    </location>
</feature>
<evidence type="ECO:0000313" key="2">
    <source>
        <dbReference type="Proteomes" id="UP000214596"/>
    </source>
</evidence>
<evidence type="ECO:0000313" key="1">
    <source>
        <dbReference type="EMBL" id="OXD77634.1"/>
    </source>
</evidence>
<proteinExistence type="predicted"/>
<gene>
    <name evidence="1" type="ORF">CA163_41170</name>
</gene>